<dbReference type="SUPFAM" id="SSF140741">
    <property type="entry name" value="RUN domain-like"/>
    <property type="match status" value="1"/>
</dbReference>
<dbReference type="Proteomes" id="UP001234178">
    <property type="component" value="Unassembled WGS sequence"/>
</dbReference>
<dbReference type="InterPro" id="IPR036871">
    <property type="entry name" value="PX_dom_sf"/>
</dbReference>
<dbReference type="InterPro" id="IPR001683">
    <property type="entry name" value="PX_dom"/>
</dbReference>
<dbReference type="PROSITE" id="PS50826">
    <property type="entry name" value="RUN"/>
    <property type="match status" value="1"/>
</dbReference>
<dbReference type="Pfam" id="PF02759">
    <property type="entry name" value="RUN"/>
    <property type="match status" value="1"/>
</dbReference>
<accession>A0ABR0A3Z5</accession>
<dbReference type="PANTHER" id="PTHR47194">
    <property type="entry name" value="SORTING NEXIN-29-RELATED"/>
    <property type="match status" value="1"/>
</dbReference>
<evidence type="ECO:0000259" key="3">
    <source>
        <dbReference type="PROSITE" id="PS50826"/>
    </source>
</evidence>
<dbReference type="InterPro" id="IPR004012">
    <property type="entry name" value="Run_dom"/>
</dbReference>
<evidence type="ECO:0000313" key="5">
    <source>
        <dbReference type="Proteomes" id="UP001234178"/>
    </source>
</evidence>
<reference evidence="4 5" key="1">
    <citation type="journal article" date="2023" name="Nucleic Acids Res.">
        <title>The hologenome of Daphnia magna reveals possible DNA methylation and microbiome-mediated evolution of the host genome.</title>
        <authorList>
            <person name="Chaturvedi A."/>
            <person name="Li X."/>
            <person name="Dhandapani V."/>
            <person name="Marshall H."/>
            <person name="Kissane S."/>
            <person name="Cuenca-Cambronero M."/>
            <person name="Asole G."/>
            <person name="Calvet F."/>
            <person name="Ruiz-Romero M."/>
            <person name="Marangio P."/>
            <person name="Guigo R."/>
            <person name="Rago D."/>
            <person name="Mirbahai L."/>
            <person name="Eastwood N."/>
            <person name="Colbourne J.K."/>
            <person name="Zhou J."/>
            <person name="Mallon E."/>
            <person name="Orsini L."/>
        </authorList>
    </citation>
    <scope>NUCLEOTIDE SEQUENCE [LARGE SCALE GENOMIC DNA]</scope>
    <source>
        <strain evidence="4">LRV0_1</strain>
    </source>
</reference>
<dbReference type="Gene3D" id="3.30.1520.10">
    <property type="entry name" value="Phox-like domain"/>
    <property type="match status" value="1"/>
</dbReference>
<dbReference type="Gene3D" id="1.20.58.900">
    <property type="match status" value="1"/>
</dbReference>
<dbReference type="InterPro" id="IPR037213">
    <property type="entry name" value="Run_dom_sf"/>
</dbReference>
<evidence type="ECO:0000256" key="1">
    <source>
        <dbReference type="SAM" id="Coils"/>
    </source>
</evidence>
<dbReference type="SUPFAM" id="SSF64268">
    <property type="entry name" value="PX domain"/>
    <property type="match status" value="1"/>
</dbReference>
<proteinExistence type="predicted"/>
<comment type="caution">
    <text evidence="4">The sequence shown here is derived from an EMBL/GenBank/DDBJ whole genome shotgun (WGS) entry which is preliminary data.</text>
</comment>
<organism evidence="4 5">
    <name type="scientific">Daphnia magna</name>
    <dbReference type="NCBI Taxonomy" id="35525"/>
    <lineage>
        <taxon>Eukaryota</taxon>
        <taxon>Metazoa</taxon>
        <taxon>Ecdysozoa</taxon>
        <taxon>Arthropoda</taxon>
        <taxon>Crustacea</taxon>
        <taxon>Branchiopoda</taxon>
        <taxon>Diplostraca</taxon>
        <taxon>Cladocera</taxon>
        <taxon>Anomopoda</taxon>
        <taxon>Daphniidae</taxon>
        <taxon>Daphnia</taxon>
    </lineage>
</organism>
<dbReference type="CDD" id="cd17689">
    <property type="entry name" value="RUN_SNX29"/>
    <property type="match status" value="1"/>
</dbReference>
<keyword evidence="5" id="KW-1185">Reference proteome</keyword>
<evidence type="ECO:0000259" key="2">
    <source>
        <dbReference type="PROSITE" id="PS50195"/>
    </source>
</evidence>
<feature type="domain" description="RUN" evidence="3">
    <location>
        <begin position="36"/>
        <end position="199"/>
    </location>
</feature>
<dbReference type="SMART" id="SM00593">
    <property type="entry name" value="RUN"/>
    <property type="match status" value="1"/>
</dbReference>
<name>A0ABR0A3Z5_9CRUS</name>
<gene>
    <name evidence="4" type="ORF">OUZ56_001869</name>
</gene>
<keyword evidence="1" id="KW-0175">Coiled coil</keyword>
<dbReference type="EMBL" id="JAOYFB010000036">
    <property type="protein sequence ID" value="KAK4019866.1"/>
    <property type="molecule type" value="Genomic_DNA"/>
</dbReference>
<feature type="coiled-coil region" evidence="1">
    <location>
        <begin position="305"/>
        <end position="367"/>
    </location>
</feature>
<feature type="domain" description="PX" evidence="2">
    <location>
        <begin position="475"/>
        <end position="597"/>
    </location>
</feature>
<evidence type="ECO:0000313" key="4">
    <source>
        <dbReference type="EMBL" id="KAK4019866.1"/>
    </source>
</evidence>
<dbReference type="PANTHER" id="PTHR47194:SF3">
    <property type="entry name" value="SORTING NEXIN 29"/>
    <property type="match status" value="1"/>
</dbReference>
<protein>
    <recommendedName>
        <fullName evidence="6">Sorting nexin-29</fullName>
    </recommendedName>
</protein>
<dbReference type="InterPro" id="IPR047329">
    <property type="entry name" value="RUN_SNX29"/>
</dbReference>
<evidence type="ECO:0008006" key="6">
    <source>
        <dbReference type="Google" id="ProtNLM"/>
    </source>
</evidence>
<dbReference type="PROSITE" id="PS50195">
    <property type="entry name" value="PX"/>
    <property type="match status" value="1"/>
</dbReference>
<dbReference type="Pfam" id="PF00787">
    <property type="entry name" value="PX"/>
    <property type="match status" value="1"/>
</dbReference>
<sequence>MCESGSMQYRDELIKIIRENVQNCEKKFGGKTLLATEAEQSVIRVINGFELILQDGLKVKNGVNLKSINLNVNSFSLRHVTELVSNGINMVMNPIGQSDQNLPVFWHFVRNHLTRHEQERYYHIQNITTDYGRGRAWLRSAINEHSLDRYLRMLFSDENLISNYYESSALMNDTCSRECLLTSAKDLRSVIFALVVDRKELDLVDESKKLMIQSLRPEPQAVKMAITEQEQVKPKKKSKVRVVDLESDGEVEKPAKSFNTAAITIPQSGSTPSLIFQHTGSSPSIKSIDSHDAQLTESKRSTMNLSEMKQMLLDLTEKKIQLEDSKSSLQLQLHGVQLEKQDIQDRLKTAEQQNMELLRENTILKEQLKHYMGAVQMLKNSTSNAVITPTSLSVPPDYHQEANHFEEKLIQVAEMHGELMEFNSHLQCSLKAAERFADRLRTELVHLRGPLPSDYAACNDENTRICNLASSTESPWIHIWIPSTFLVQGAVDSHHVYQVYIRIGDTEWTIFKRYSQMYKFRKEMLKRYPFTAEIHFPPKKKFGYREEKTVEDRRRKLQEFLRRFLNLWMRNETFMTSLNQTTFVGLFSFFSEQPNPTPQLT</sequence>